<dbReference type="PANTHER" id="PTHR45935:SF15">
    <property type="entry name" value="SCAN BOX DOMAIN-CONTAINING PROTEIN"/>
    <property type="match status" value="1"/>
</dbReference>
<dbReference type="InterPro" id="IPR003309">
    <property type="entry name" value="SCAN_dom"/>
</dbReference>
<dbReference type="EMBL" id="JAIPUX010000439">
    <property type="protein sequence ID" value="KAH0630634.1"/>
    <property type="molecule type" value="Genomic_DNA"/>
</dbReference>
<name>A0ABQ7TMB0_PHRPL</name>
<feature type="compositionally biased region" description="Polar residues" evidence="2">
    <location>
        <begin position="1"/>
        <end position="11"/>
    </location>
</feature>
<evidence type="ECO:0000313" key="4">
    <source>
        <dbReference type="EMBL" id="KAH0630634.1"/>
    </source>
</evidence>
<feature type="region of interest" description="Disordered" evidence="2">
    <location>
        <begin position="1"/>
        <end position="21"/>
    </location>
</feature>
<dbReference type="CDD" id="cd07936">
    <property type="entry name" value="SCAN"/>
    <property type="match status" value="1"/>
</dbReference>
<keyword evidence="1" id="KW-0539">Nucleus</keyword>
<sequence>AGSLESENQGAMSLEGAKCQPREERLRLEATEKKNKQSAAFVDADIVKIPVREYGDGNESRKTFPSQQHTLRFVGRNPQPCESKSAKIDLESRSKMEGLHMAGSDVIKFEISDEFWEKMAQQSLCEEDSFGSDACCRRFRRFQYHEAKGPRDVCSRLHHLCRLWLKPEQHTRAQILDLVILEQFLAILPPEMENWVRECGPETCSQAVALAEVSEYLKWPFSAGERKSNLITMCLYVILCVQILFGGVPTEFPEIKFLRSPSDIGRRLPSRWKMQQDRERVASLGCDMTSAVHPLQDGIETEFMQLDQVGKWIIMKSR</sequence>
<dbReference type="Gene3D" id="1.10.4020.10">
    <property type="entry name" value="DNA breaking-rejoining enzymes"/>
    <property type="match status" value="1"/>
</dbReference>
<keyword evidence="5" id="KW-1185">Reference proteome</keyword>
<evidence type="ECO:0000256" key="1">
    <source>
        <dbReference type="ARBA" id="ARBA00023242"/>
    </source>
</evidence>
<evidence type="ECO:0000256" key="2">
    <source>
        <dbReference type="SAM" id="MobiDB-lite"/>
    </source>
</evidence>
<reference evidence="4 5" key="1">
    <citation type="journal article" date="2022" name="Gigascience">
        <title>A chromosome-level genome assembly and annotation of the desert horned lizard, Phrynosoma platyrhinos, provides insight into chromosomal rearrangements among reptiles.</title>
        <authorList>
            <person name="Koochekian N."/>
            <person name="Ascanio A."/>
            <person name="Farleigh K."/>
            <person name="Card D.C."/>
            <person name="Schield D.R."/>
            <person name="Castoe T.A."/>
            <person name="Jezkova T."/>
        </authorList>
    </citation>
    <scope>NUCLEOTIDE SEQUENCE [LARGE SCALE GENOMIC DNA]</scope>
    <source>
        <strain evidence="4">NK-2021</strain>
    </source>
</reference>
<feature type="domain" description="SCAN box" evidence="3">
    <location>
        <begin position="137"/>
        <end position="212"/>
    </location>
</feature>
<evidence type="ECO:0000259" key="3">
    <source>
        <dbReference type="PROSITE" id="PS50804"/>
    </source>
</evidence>
<dbReference type="PANTHER" id="PTHR45935">
    <property type="entry name" value="PROTEIN ZBED8-RELATED"/>
    <property type="match status" value="1"/>
</dbReference>
<dbReference type="InterPro" id="IPR050916">
    <property type="entry name" value="SCAN-C2H2_zinc_finger"/>
</dbReference>
<feature type="non-terminal residue" evidence="4">
    <location>
        <position position="1"/>
    </location>
</feature>
<proteinExistence type="predicted"/>
<dbReference type="Proteomes" id="UP000826234">
    <property type="component" value="Unassembled WGS sequence"/>
</dbReference>
<gene>
    <name evidence="4" type="ORF">JD844_013879</name>
</gene>
<organism evidence="4 5">
    <name type="scientific">Phrynosoma platyrhinos</name>
    <name type="common">Desert horned lizard</name>
    <dbReference type="NCBI Taxonomy" id="52577"/>
    <lineage>
        <taxon>Eukaryota</taxon>
        <taxon>Metazoa</taxon>
        <taxon>Chordata</taxon>
        <taxon>Craniata</taxon>
        <taxon>Vertebrata</taxon>
        <taxon>Euteleostomi</taxon>
        <taxon>Lepidosauria</taxon>
        <taxon>Squamata</taxon>
        <taxon>Bifurcata</taxon>
        <taxon>Unidentata</taxon>
        <taxon>Episquamata</taxon>
        <taxon>Toxicofera</taxon>
        <taxon>Iguania</taxon>
        <taxon>Phrynosomatidae</taxon>
        <taxon>Phrynosomatinae</taxon>
        <taxon>Phrynosoma</taxon>
    </lineage>
</organism>
<dbReference type="Pfam" id="PF02023">
    <property type="entry name" value="SCAN"/>
    <property type="match status" value="1"/>
</dbReference>
<dbReference type="InterPro" id="IPR038269">
    <property type="entry name" value="SCAN_sf"/>
</dbReference>
<dbReference type="PROSITE" id="PS50804">
    <property type="entry name" value="SCAN_BOX"/>
    <property type="match status" value="1"/>
</dbReference>
<dbReference type="SUPFAM" id="SSF47353">
    <property type="entry name" value="Retrovirus capsid dimerization domain-like"/>
    <property type="match status" value="1"/>
</dbReference>
<dbReference type="SMART" id="SM00431">
    <property type="entry name" value="SCAN"/>
    <property type="match status" value="1"/>
</dbReference>
<accession>A0ABQ7TMB0</accession>
<comment type="caution">
    <text evidence="4">The sequence shown here is derived from an EMBL/GenBank/DDBJ whole genome shotgun (WGS) entry which is preliminary data.</text>
</comment>
<protein>
    <recommendedName>
        <fullName evidence="3">SCAN box domain-containing protein</fullName>
    </recommendedName>
</protein>
<evidence type="ECO:0000313" key="5">
    <source>
        <dbReference type="Proteomes" id="UP000826234"/>
    </source>
</evidence>